<dbReference type="KEGG" id="kbs:EPA93_22695"/>
<keyword evidence="4 6" id="KW-0732">Signal</keyword>
<evidence type="ECO:0000256" key="6">
    <source>
        <dbReference type="SAM" id="SignalP"/>
    </source>
</evidence>
<dbReference type="PANTHER" id="PTHR43649">
    <property type="entry name" value="ARABINOSE-BINDING PROTEIN-RELATED"/>
    <property type="match status" value="1"/>
</dbReference>
<evidence type="ECO:0000256" key="3">
    <source>
        <dbReference type="ARBA" id="ARBA00022448"/>
    </source>
</evidence>
<name>A0A4P6JTJ4_KTERU</name>
<evidence type="ECO:0000256" key="4">
    <source>
        <dbReference type="ARBA" id="ARBA00022729"/>
    </source>
</evidence>
<dbReference type="RefSeq" id="WP_129889698.1">
    <property type="nucleotide sequence ID" value="NZ_CP035758.1"/>
</dbReference>
<feature type="signal peptide" evidence="6">
    <location>
        <begin position="1"/>
        <end position="25"/>
    </location>
</feature>
<dbReference type="SUPFAM" id="SSF53850">
    <property type="entry name" value="Periplasmic binding protein-like II"/>
    <property type="match status" value="1"/>
</dbReference>
<dbReference type="Gene3D" id="3.40.190.10">
    <property type="entry name" value="Periplasmic binding protein-like II"/>
    <property type="match status" value="2"/>
</dbReference>
<evidence type="ECO:0000313" key="7">
    <source>
        <dbReference type="EMBL" id="QBD78645.1"/>
    </source>
</evidence>
<dbReference type="CDD" id="cd14748">
    <property type="entry name" value="PBP2_UgpB"/>
    <property type="match status" value="1"/>
</dbReference>
<keyword evidence="8" id="KW-1185">Reference proteome</keyword>
<dbReference type="PROSITE" id="PS51257">
    <property type="entry name" value="PROKAR_LIPOPROTEIN"/>
    <property type="match status" value="1"/>
</dbReference>
<sequence>MRSTKLILFAIIIAILLAGCGGGNAPASSPTSSANTSSKPAATASAITPVPQPAGSTKITFWYGLSGHNGDVVQEVINKYNQSQKKYYVEGVFQSSYDDTLNKFNASLASQDLPNIVQIYDIGTQRMIDTKQIIPIQDLVNRDHLQSLVDDLEPAIRSYYTIGGKLYSMPFNSSTAVMYFDKNAFRDAGLDPNKKIWTYDELLQAAQKLTKKDASGKASRVGVAFYDYAWLFEEEMAVHNQLYAQPDNGRTQRATKYIFNSNPGVQWLELQKKLLSNGTALYYGVNGANTASAALLTGKAAITFDSIASLRTYVDTAKKNGGKVDVGVAYLPRQTSAQGRTIIGGASLWITNKGTKEQQEGAWDFIKFATQKDTQVFWSSNTGYVPIRLSAYDLPEMKEALSKYPQFQVAIDQIRAAPTNYYNAGCVSGNMLAVRNYVQQATDDYLTGHVSSAQTALDTAVKKSNDSLDEYNASNQ</sequence>
<reference evidence="7 8" key="1">
    <citation type="submission" date="2019-01" db="EMBL/GenBank/DDBJ databases">
        <title>Ktedonosporobacter rubrisoli SCAWS-G2.</title>
        <authorList>
            <person name="Huang Y."/>
            <person name="Yan B."/>
        </authorList>
    </citation>
    <scope>NUCLEOTIDE SEQUENCE [LARGE SCALE GENOMIC DNA]</scope>
    <source>
        <strain evidence="7 8">SCAWS-G2</strain>
    </source>
</reference>
<dbReference type="PANTHER" id="PTHR43649:SF31">
    <property type="entry name" value="SN-GLYCEROL-3-PHOSPHATE-BINDING PERIPLASMIC PROTEIN UGPB"/>
    <property type="match status" value="1"/>
</dbReference>
<proteinExistence type="inferred from homology"/>
<dbReference type="OrthoDB" id="9795467at2"/>
<gene>
    <name evidence="7" type="ORF">EPA93_22695</name>
</gene>
<evidence type="ECO:0000256" key="2">
    <source>
        <dbReference type="ARBA" id="ARBA00008520"/>
    </source>
</evidence>
<dbReference type="InterPro" id="IPR050490">
    <property type="entry name" value="Bact_solute-bd_prot1"/>
</dbReference>
<accession>A0A4P6JTJ4</accession>
<feature type="region of interest" description="Disordered" evidence="5">
    <location>
        <begin position="27"/>
        <end position="47"/>
    </location>
</feature>
<dbReference type="GO" id="GO:0030313">
    <property type="term" value="C:cell envelope"/>
    <property type="evidence" value="ECO:0007669"/>
    <property type="project" value="UniProtKB-SubCell"/>
</dbReference>
<dbReference type="InterPro" id="IPR006059">
    <property type="entry name" value="SBP"/>
</dbReference>
<evidence type="ECO:0000256" key="1">
    <source>
        <dbReference type="ARBA" id="ARBA00004196"/>
    </source>
</evidence>
<evidence type="ECO:0000313" key="8">
    <source>
        <dbReference type="Proteomes" id="UP000290365"/>
    </source>
</evidence>
<protein>
    <submittedName>
        <fullName evidence="7">ABC transporter substrate-binding protein</fullName>
    </submittedName>
</protein>
<organism evidence="7 8">
    <name type="scientific">Ktedonosporobacter rubrisoli</name>
    <dbReference type="NCBI Taxonomy" id="2509675"/>
    <lineage>
        <taxon>Bacteria</taxon>
        <taxon>Bacillati</taxon>
        <taxon>Chloroflexota</taxon>
        <taxon>Ktedonobacteria</taxon>
        <taxon>Ktedonobacterales</taxon>
        <taxon>Ktedonosporobacteraceae</taxon>
        <taxon>Ktedonosporobacter</taxon>
    </lineage>
</organism>
<comment type="subcellular location">
    <subcellularLocation>
        <location evidence="1">Cell envelope</location>
    </subcellularLocation>
</comment>
<dbReference type="Pfam" id="PF13416">
    <property type="entry name" value="SBP_bac_8"/>
    <property type="match status" value="1"/>
</dbReference>
<dbReference type="Proteomes" id="UP000290365">
    <property type="component" value="Chromosome"/>
</dbReference>
<dbReference type="EMBL" id="CP035758">
    <property type="protein sequence ID" value="QBD78645.1"/>
    <property type="molecule type" value="Genomic_DNA"/>
</dbReference>
<evidence type="ECO:0000256" key="5">
    <source>
        <dbReference type="SAM" id="MobiDB-lite"/>
    </source>
</evidence>
<keyword evidence="3" id="KW-0813">Transport</keyword>
<comment type="similarity">
    <text evidence="2">Belongs to the bacterial solute-binding protein 1 family.</text>
</comment>
<feature type="chain" id="PRO_5020522238" evidence="6">
    <location>
        <begin position="26"/>
        <end position="476"/>
    </location>
</feature>
<dbReference type="AlphaFoldDB" id="A0A4P6JTJ4"/>